<dbReference type="InterPro" id="IPR053157">
    <property type="entry name" value="Sterol_Uptake_Regulator"/>
</dbReference>
<evidence type="ECO:0000313" key="4">
    <source>
        <dbReference type="EMBL" id="KAF2108442.1"/>
    </source>
</evidence>
<dbReference type="PROSITE" id="PS00463">
    <property type="entry name" value="ZN2_CY6_FUNGAL_1"/>
    <property type="match status" value="1"/>
</dbReference>
<evidence type="ECO:0000259" key="3">
    <source>
        <dbReference type="PROSITE" id="PS50048"/>
    </source>
</evidence>
<evidence type="ECO:0000256" key="1">
    <source>
        <dbReference type="ARBA" id="ARBA00023242"/>
    </source>
</evidence>
<reference evidence="4" key="1">
    <citation type="journal article" date="2020" name="Stud. Mycol.">
        <title>101 Dothideomycetes genomes: a test case for predicting lifestyles and emergence of pathogens.</title>
        <authorList>
            <person name="Haridas S."/>
            <person name="Albert R."/>
            <person name="Binder M."/>
            <person name="Bloem J."/>
            <person name="Labutti K."/>
            <person name="Salamov A."/>
            <person name="Andreopoulos B."/>
            <person name="Baker S."/>
            <person name="Barry K."/>
            <person name="Bills G."/>
            <person name="Bluhm B."/>
            <person name="Cannon C."/>
            <person name="Castanera R."/>
            <person name="Culley D."/>
            <person name="Daum C."/>
            <person name="Ezra D."/>
            <person name="Gonzalez J."/>
            <person name="Henrissat B."/>
            <person name="Kuo A."/>
            <person name="Liang C."/>
            <person name="Lipzen A."/>
            <person name="Lutzoni F."/>
            <person name="Magnuson J."/>
            <person name="Mondo S."/>
            <person name="Nolan M."/>
            <person name="Ohm R."/>
            <person name="Pangilinan J."/>
            <person name="Park H.-J."/>
            <person name="Ramirez L."/>
            <person name="Alfaro M."/>
            <person name="Sun H."/>
            <person name="Tritt A."/>
            <person name="Yoshinaga Y."/>
            <person name="Zwiers L.-H."/>
            <person name="Turgeon B."/>
            <person name="Goodwin S."/>
            <person name="Spatafora J."/>
            <person name="Crous P."/>
            <person name="Grigoriev I."/>
        </authorList>
    </citation>
    <scope>NUCLEOTIDE SEQUENCE</scope>
    <source>
        <strain evidence="4">CBS 627.86</strain>
    </source>
</reference>
<protein>
    <recommendedName>
        <fullName evidence="3">Zn(2)-C6 fungal-type domain-containing protein</fullName>
    </recommendedName>
</protein>
<evidence type="ECO:0000313" key="5">
    <source>
        <dbReference type="Proteomes" id="UP000799770"/>
    </source>
</evidence>
<dbReference type="GO" id="GO:0008270">
    <property type="term" value="F:zinc ion binding"/>
    <property type="evidence" value="ECO:0007669"/>
    <property type="project" value="InterPro"/>
</dbReference>
<dbReference type="SUPFAM" id="SSF57701">
    <property type="entry name" value="Zn2/Cys6 DNA-binding domain"/>
    <property type="match status" value="1"/>
</dbReference>
<dbReference type="Proteomes" id="UP000799770">
    <property type="component" value="Unassembled WGS sequence"/>
</dbReference>
<feature type="region of interest" description="Disordered" evidence="2">
    <location>
        <begin position="51"/>
        <end position="74"/>
    </location>
</feature>
<feature type="domain" description="Zn(2)-C6 fungal-type" evidence="3">
    <location>
        <begin position="12"/>
        <end position="41"/>
    </location>
</feature>
<dbReference type="PANTHER" id="PTHR47784">
    <property type="entry name" value="STEROL UPTAKE CONTROL PROTEIN 2"/>
    <property type="match status" value="1"/>
</dbReference>
<dbReference type="AlphaFoldDB" id="A0A6A5YMY6"/>
<dbReference type="SMART" id="SM00066">
    <property type="entry name" value="GAL4"/>
    <property type="match status" value="1"/>
</dbReference>
<keyword evidence="1" id="KW-0539">Nucleus</keyword>
<dbReference type="InterPro" id="IPR036864">
    <property type="entry name" value="Zn2-C6_fun-type_DNA-bd_sf"/>
</dbReference>
<dbReference type="CDD" id="cd00067">
    <property type="entry name" value="GAL4"/>
    <property type="match status" value="1"/>
</dbReference>
<proteinExistence type="predicted"/>
<name>A0A6A5YMY6_9PLEO</name>
<keyword evidence="5" id="KW-1185">Reference proteome</keyword>
<dbReference type="EMBL" id="ML977347">
    <property type="protein sequence ID" value="KAF2108442.1"/>
    <property type="molecule type" value="Genomic_DNA"/>
</dbReference>
<dbReference type="Pfam" id="PF00172">
    <property type="entry name" value="Zn_clus"/>
    <property type="match status" value="1"/>
</dbReference>
<sequence>MPRLGSKKSRNGCQHCKARRVKCDEQRPCTNCTRYGVDCSLLTLRTQSFLSSHDASNTPPSQASSQTSPDNSSGATVPLLPAPFSLYAGSAPDIDGWMQDLELMHHYTAHAYSTMPGMDQAKQTWGFVVPQEAFRYKFLMHCILAFSASHLAYIDLQSRPRHRLLASSHQSAAIADLNRVLPDVTPSNCHAVFAASSLITVNAFAESASNSATALVEIFQLLRGMNIILSGSEALIHGGPFGAILRQIPDQPKPLPPLLSSFIVELQSLVVDIGSSSPVAYTAAQQLIDSLNYGIDNSTHPAMRAVMYWPIKLNQEYIDALPNAPDEQVRKVMQQYLRILDLAGSEFWFLSRWREVAF</sequence>
<dbReference type="OrthoDB" id="3546279at2759"/>
<dbReference type="PANTHER" id="PTHR47784:SF5">
    <property type="entry name" value="STEROL UPTAKE CONTROL PROTEIN 2"/>
    <property type="match status" value="1"/>
</dbReference>
<organism evidence="4 5">
    <name type="scientific">Lophiotrema nucula</name>
    <dbReference type="NCBI Taxonomy" id="690887"/>
    <lineage>
        <taxon>Eukaryota</taxon>
        <taxon>Fungi</taxon>
        <taxon>Dikarya</taxon>
        <taxon>Ascomycota</taxon>
        <taxon>Pezizomycotina</taxon>
        <taxon>Dothideomycetes</taxon>
        <taxon>Pleosporomycetidae</taxon>
        <taxon>Pleosporales</taxon>
        <taxon>Lophiotremataceae</taxon>
        <taxon>Lophiotrema</taxon>
    </lineage>
</organism>
<feature type="compositionally biased region" description="Low complexity" evidence="2">
    <location>
        <begin position="55"/>
        <end position="68"/>
    </location>
</feature>
<gene>
    <name evidence="4" type="ORF">BDV96DRAFT_652695</name>
</gene>
<dbReference type="GO" id="GO:0001228">
    <property type="term" value="F:DNA-binding transcription activator activity, RNA polymerase II-specific"/>
    <property type="evidence" value="ECO:0007669"/>
    <property type="project" value="TreeGrafter"/>
</dbReference>
<dbReference type="Pfam" id="PF11951">
    <property type="entry name" value="Fungal_trans_2"/>
    <property type="match status" value="1"/>
</dbReference>
<accession>A0A6A5YMY6</accession>
<dbReference type="Gene3D" id="4.10.240.10">
    <property type="entry name" value="Zn(2)-C6 fungal-type DNA-binding domain"/>
    <property type="match status" value="1"/>
</dbReference>
<dbReference type="InterPro" id="IPR001138">
    <property type="entry name" value="Zn2Cys6_DnaBD"/>
</dbReference>
<dbReference type="InterPro" id="IPR021858">
    <property type="entry name" value="Fun_TF"/>
</dbReference>
<dbReference type="PROSITE" id="PS50048">
    <property type="entry name" value="ZN2_CY6_FUNGAL_2"/>
    <property type="match status" value="1"/>
</dbReference>
<evidence type="ECO:0000256" key="2">
    <source>
        <dbReference type="SAM" id="MobiDB-lite"/>
    </source>
</evidence>